<dbReference type="PRINTS" id="PR00080">
    <property type="entry name" value="SDRFAMILY"/>
</dbReference>
<comment type="similarity">
    <text evidence="1">Belongs to the short-chain dehydrogenases/reductases (SDR) family.</text>
</comment>
<dbReference type="PANTHER" id="PTHR42760:SF133">
    <property type="entry name" value="3-OXOACYL-[ACYL-CARRIER-PROTEIN] REDUCTASE"/>
    <property type="match status" value="1"/>
</dbReference>
<reference evidence="3" key="1">
    <citation type="submission" date="2020-07" db="EMBL/GenBank/DDBJ databases">
        <authorList>
            <person name="Camacho E."/>
        </authorList>
    </citation>
    <scope>NUCLEOTIDE SEQUENCE</scope>
    <source>
        <strain evidence="3">MPO218</strain>
    </source>
</reference>
<organism evidence="3 4">
    <name type="scientific">Rhizorhabdus wittichii</name>
    <dbReference type="NCBI Taxonomy" id="160791"/>
    <lineage>
        <taxon>Bacteria</taxon>
        <taxon>Pseudomonadati</taxon>
        <taxon>Pseudomonadota</taxon>
        <taxon>Alphaproteobacteria</taxon>
        <taxon>Sphingomonadales</taxon>
        <taxon>Sphingomonadaceae</taxon>
        <taxon>Rhizorhabdus</taxon>
    </lineage>
</organism>
<dbReference type="FunFam" id="3.40.50.720:FF:000084">
    <property type="entry name" value="Short-chain dehydrogenase reductase"/>
    <property type="match status" value="1"/>
</dbReference>
<evidence type="ECO:0000313" key="4">
    <source>
        <dbReference type="Proteomes" id="UP000664914"/>
    </source>
</evidence>
<dbReference type="AlphaFoldDB" id="A0A975D4H9"/>
<sequence>MGNPSPATIAIVTGGEGGIGAAIVSRLAALGLRVVSADIATAPGATGDDAVIRRRLDLTDAASIDAFVEEAGALGTIVALVNCAGIIAECTAEEVPGPGVRRMLDVNLLGAAHMTAAIAPLMTRGGAIVNISSISSRLPELANAVLYGASKSALETYTRASARALAPKGIRVNSLAPGFIDVAMTDAMRTIAYGEGSPLRRVAAGRMGTADEIAACVEFLLSDQASYVVGATLVVDGGLALN</sequence>
<evidence type="ECO:0000256" key="2">
    <source>
        <dbReference type="ARBA" id="ARBA00023002"/>
    </source>
</evidence>
<gene>
    <name evidence="3" type="ORF">HRJ34_24985</name>
</gene>
<dbReference type="CDD" id="cd05233">
    <property type="entry name" value="SDR_c"/>
    <property type="match status" value="1"/>
</dbReference>
<dbReference type="PANTHER" id="PTHR42760">
    <property type="entry name" value="SHORT-CHAIN DEHYDROGENASES/REDUCTASES FAMILY MEMBER"/>
    <property type="match status" value="1"/>
</dbReference>
<dbReference type="InterPro" id="IPR036291">
    <property type="entry name" value="NAD(P)-bd_dom_sf"/>
</dbReference>
<keyword evidence="2" id="KW-0560">Oxidoreductase</keyword>
<dbReference type="Gene3D" id="3.40.50.720">
    <property type="entry name" value="NAD(P)-binding Rossmann-like Domain"/>
    <property type="match status" value="1"/>
</dbReference>
<accession>A0A975D4H9</accession>
<dbReference type="GO" id="GO:0016616">
    <property type="term" value="F:oxidoreductase activity, acting on the CH-OH group of donors, NAD or NADP as acceptor"/>
    <property type="evidence" value="ECO:0007669"/>
    <property type="project" value="TreeGrafter"/>
</dbReference>
<reference evidence="3" key="2">
    <citation type="submission" date="2021-04" db="EMBL/GenBank/DDBJ databases">
        <title>Isolation and genomic analysis of the ibuprofen-degrading bacterium Sphingomonas strain MPO218.</title>
        <authorList>
            <person name="Aulestia M."/>
            <person name="Flores A."/>
            <person name="Mangas E.L."/>
            <person name="Perez-Pulido A.J."/>
            <person name="Santero E."/>
            <person name="Camacho E.M."/>
        </authorList>
    </citation>
    <scope>NUCLEOTIDE SEQUENCE</scope>
    <source>
        <strain evidence="3">MPO218</strain>
    </source>
</reference>
<dbReference type="InterPro" id="IPR002347">
    <property type="entry name" value="SDR_fam"/>
</dbReference>
<evidence type="ECO:0000256" key="1">
    <source>
        <dbReference type="ARBA" id="ARBA00006484"/>
    </source>
</evidence>
<name>A0A975D4H9_9SPHN</name>
<dbReference type="Pfam" id="PF13561">
    <property type="entry name" value="adh_short_C2"/>
    <property type="match status" value="1"/>
</dbReference>
<evidence type="ECO:0000313" key="3">
    <source>
        <dbReference type="EMBL" id="QTH21535.1"/>
    </source>
</evidence>
<dbReference type="RefSeq" id="WP_208632763.1">
    <property type="nucleotide sequence ID" value="NZ_CP059319.1"/>
</dbReference>
<protein>
    <submittedName>
        <fullName evidence="3">SDR family oxidoreductase</fullName>
    </submittedName>
</protein>
<dbReference type="PRINTS" id="PR00081">
    <property type="entry name" value="GDHRDH"/>
</dbReference>
<dbReference type="EMBL" id="CP059319">
    <property type="protein sequence ID" value="QTH21535.1"/>
    <property type="molecule type" value="Genomic_DNA"/>
</dbReference>
<proteinExistence type="inferred from homology"/>
<dbReference type="Proteomes" id="UP000664914">
    <property type="component" value="Chromosome"/>
</dbReference>
<dbReference type="SUPFAM" id="SSF51735">
    <property type="entry name" value="NAD(P)-binding Rossmann-fold domains"/>
    <property type="match status" value="1"/>
</dbReference>